<sequence>MDRRRRVIFCDSRNQLIDITPLSDKPAGVVRLPEDLAPKCDSEDFHNSSETPFNGLVPSILDFESDHQMKLEDSPQQKINTCNWSPEQMDIYNNASKLRAESGDQETQLWSHLFTPKGKDDFVDNAHIYNEICSWLEAWKNRLMRTPKPERKNNTKRKRKTATAEDFEINDAKHENPLVITGPTGAGKTSSVYCAAAKFNARIIEISAAERRNAASLEQRLAGALSTHLVSKDQDIRNMFTPKKPSAKPNSNFGPQDIRSMFSPKTPTIKRELNGGTHDSPVLLEDEESKERNVQNLFSPSSALSKVSLNPIAHDFSVILVDDCDITYATDSNFWPTLKTMCIESRVPIVFTCTNFLHVNKMLKSDPVPVYKCLHLCLPDSLRLATRLQAWIAGYTQQNHSIRWLKKIIEGCNCDVRATLNALHFQISSGLIEKNDEPAVEQMRLSTYLQRVSALSQLDASFGKSASTHWTVREQMDLDFVPKEFDDSITRSSEIGSAFYEFPSLTSALEPSYRAKQFSSLNPFSKPSAHSKQVNEAVRDACLRGRPNTWFTPTETTLDYLPCLVALDQRFRQMHLMKEKRLTNHRKLHPFDVVHWQTNLSIDNKKKLKDSILRYTFSSVYSPTYTVTV</sequence>
<dbReference type="PANTHER" id="PTHR23389">
    <property type="entry name" value="CHROMOSOME TRANSMISSION FIDELITY FACTOR 18"/>
    <property type="match status" value="1"/>
</dbReference>
<dbReference type="GO" id="GO:0061860">
    <property type="term" value="F:DNA clamp unloader activity"/>
    <property type="evidence" value="ECO:0007669"/>
    <property type="project" value="TreeGrafter"/>
</dbReference>
<keyword evidence="3" id="KW-1185">Reference proteome</keyword>
<dbReference type="SUPFAM" id="SSF52540">
    <property type="entry name" value="P-loop containing nucleoside triphosphate hydrolases"/>
    <property type="match status" value="1"/>
</dbReference>
<evidence type="ECO:0000313" key="3">
    <source>
        <dbReference type="Proteomes" id="UP001201812"/>
    </source>
</evidence>
<name>A0AAD4NM94_9BILA</name>
<dbReference type="GO" id="GO:0003677">
    <property type="term" value="F:DNA binding"/>
    <property type="evidence" value="ECO:0007669"/>
    <property type="project" value="TreeGrafter"/>
</dbReference>
<dbReference type="AlphaFoldDB" id="A0AAD4NM94"/>
<proteinExistence type="predicted"/>
<organism evidence="2 3">
    <name type="scientific">Ditylenchus destructor</name>
    <dbReference type="NCBI Taxonomy" id="166010"/>
    <lineage>
        <taxon>Eukaryota</taxon>
        <taxon>Metazoa</taxon>
        <taxon>Ecdysozoa</taxon>
        <taxon>Nematoda</taxon>
        <taxon>Chromadorea</taxon>
        <taxon>Rhabditida</taxon>
        <taxon>Tylenchina</taxon>
        <taxon>Tylenchomorpha</taxon>
        <taxon>Sphaerularioidea</taxon>
        <taxon>Anguinidae</taxon>
        <taxon>Anguininae</taxon>
        <taxon>Ditylenchus</taxon>
    </lineage>
</organism>
<dbReference type="GO" id="GO:0005634">
    <property type="term" value="C:nucleus"/>
    <property type="evidence" value="ECO:0007669"/>
    <property type="project" value="TreeGrafter"/>
</dbReference>
<reference evidence="2" key="1">
    <citation type="submission" date="2022-01" db="EMBL/GenBank/DDBJ databases">
        <title>Genome Sequence Resource for Two Populations of Ditylenchus destructor, the Migratory Endoparasitic Phytonematode.</title>
        <authorList>
            <person name="Zhang H."/>
            <person name="Lin R."/>
            <person name="Xie B."/>
        </authorList>
    </citation>
    <scope>NUCLEOTIDE SEQUENCE</scope>
    <source>
        <strain evidence="2">BazhouSP</strain>
    </source>
</reference>
<dbReference type="Gene3D" id="3.40.50.300">
    <property type="entry name" value="P-loop containing nucleotide triphosphate hydrolases"/>
    <property type="match status" value="1"/>
</dbReference>
<comment type="caution">
    <text evidence="2">The sequence shown here is derived from an EMBL/GenBank/DDBJ whole genome shotgun (WGS) entry which is preliminary data.</text>
</comment>
<feature type="region of interest" description="Disordered" evidence="1">
    <location>
        <begin position="240"/>
        <end position="259"/>
    </location>
</feature>
<dbReference type="Proteomes" id="UP001201812">
    <property type="component" value="Unassembled WGS sequence"/>
</dbReference>
<dbReference type="EMBL" id="JAKKPZ010000001">
    <property type="protein sequence ID" value="KAI1729553.1"/>
    <property type="molecule type" value="Genomic_DNA"/>
</dbReference>
<dbReference type="InterPro" id="IPR027417">
    <property type="entry name" value="P-loop_NTPase"/>
</dbReference>
<evidence type="ECO:0000313" key="2">
    <source>
        <dbReference type="EMBL" id="KAI1729553.1"/>
    </source>
</evidence>
<dbReference type="PANTHER" id="PTHR23389:SF21">
    <property type="entry name" value="ATPASE FAMILY AAA DOMAIN-CONTAINING PROTEIN 5"/>
    <property type="match status" value="1"/>
</dbReference>
<gene>
    <name evidence="2" type="ORF">DdX_01801</name>
</gene>
<accession>A0AAD4NM94</accession>
<evidence type="ECO:0000256" key="1">
    <source>
        <dbReference type="SAM" id="MobiDB-lite"/>
    </source>
</evidence>
<protein>
    <submittedName>
        <fullName evidence="2">ATPase family AAA domain-containing protein 5</fullName>
    </submittedName>
</protein>